<sequence>MVSDSVQENEDTTWQEAYSAYLERGTDGISFSEDGESTFELIYLDDNDVPELYISSGFEAKGTMCVALGTSPVVYEIHS</sequence>
<accession>A0A1G6A3E4</accession>
<dbReference type="AlphaFoldDB" id="A0A1G6A3E4"/>
<gene>
    <name evidence="1" type="ORF">SAMN02910417_00218</name>
</gene>
<evidence type="ECO:0000313" key="2">
    <source>
        <dbReference type="Proteomes" id="UP000199228"/>
    </source>
</evidence>
<protein>
    <submittedName>
        <fullName evidence="1">Uncharacterized protein</fullName>
    </submittedName>
</protein>
<dbReference type="STRING" id="1732.SAMN02910417_00218"/>
<dbReference type="Proteomes" id="UP000199228">
    <property type="component" value="Unassembled WGS sequence"/>
</dbReference>
<name>A0A1G6A3E4_EUBOX</name>
<organism evidence="1 2">
    <name type="scientific">Eubacterium oxidoreducens</name>
    <dbReference type="NCBI Taxonomy" id="1732"/>
    <lineage>
        <taxon>Bacteria</taxon>
        <taxon>Bacillati</taxon>
        <taxon>Bacillota</taxon>
        <taxon>Clostridia</taxon>
        <taxon>Eubacteriales</taxon>
        <taxon>Eubacteriaceae</taxon>
        <taxon>Eubacterium</taxon>
    </lineage>
</organism>
<reference evidence="1 2" key="1">
    <citation type="submission" date="2016-10" db="EMBL/GenBank/DDBJ databases">
        <authorList>
            <person name="de Groot N.N."/>
        </authorList>
    </citation>
    <scope>NUCLEOTIDE SEQUENCE [LARGE SCALE GENOMIC DNA]</scope>
    <source>
        <strain evidence="1 2">DSM 3217</strain>
    </source>
</reference>
<dbReference type="EMBL" id="FMXR01000004">
    <property type="protein sequence ID" value="SDB02968.1"/>
    <property type="molecule type" value="Genomic_DNA"/>
</dbReference>
<evidence type="ECO:0000313" key="1">
    <source>
        <dbReference type="EMBL" id="SDB02968.1"/>
    </source>
</evidence>
<keyword evidence="2" id="KW-1185">Reference proteome</keyword>
<proteinExistence type="predicted"/>